<feature type="compositionally biased region" description="Low complexity" evidence="1">
    <location>
        <begin position="64"/>
        <end position="75"/>
    </location>
</feature>
<accession>A0A4T9T8X9</accession>
<dbReference type="EMBL" id="SSTM01000002">
    <property type="protein sequence ID" value="TJW11510.1"/>
    <property type="molecule type" value="Genomic_DNA"/>
</dbReference>
<organism evidence="2 3">
    <name type="scientific">Parvibacter caecicola</name>
    <dbReference type="NCBI Taxonomy" id="747645"/>
    <lineage>
        <taxon>Bacteria</taxon>
        <taxon>Bacillati</taxon>
        <taxon>Actinomycetota</taxon>
        <taxon>Coriobacteriia</taxon>
        <taxon>Coriobacteriales</taxon>
        <taxon>Coriobacteriaceae</taxon>
        <taxon>Parvibacter</taxon>
    </lineage>
</organism>
<sequence length="75" mass="8298">MTLDIYAGVDPEAKRQAVKYIEGAFDDTMSVFQRETERRRAEKEGMAAEPKPSKIAKISPNPSPSLLTSLEPCLS</sequence>
<evidence type="ECO:0000313" key="2">
    <source>
        <dbReference type="EMBL" id="TJW11510.1"/>
    </source>
</evidence>
<comment type="caution">
    <text evidence="2">The sequence shown here is derived from an EMBL/GenBank/DDBJ whole genome shotgun (WGS) entry which is preliminary data.</text>
</comment>
<reference evidence="2 3" key="1">
    <citation type="submission" date="2019-04" db="EMBL/GenBank/DDBJ databases">
        <title>Microbes associate with the intestines of laboratory mice.</title>
        <authorList>
            <person name="Navarre W."/>
            <person name="Wong E."/>
            <person name="Huang K.C."/>
            <person name="Tropini C."/>
            <person name="Ng K."/>
            <person name="Yu B."/>
        </authorList>
    </citation>
    <scope>NUCLEOTIDE SEQUENCE [LARGE SCALE GENOMIC DNA]</scope>
    <source>
        <strain evidence="2 3">NM48_B13</strain>
    </source>
</reference>
<dbReference type="OrthoDB" id="148546at2"/>
<name>A0A4T9T8X9_9ACTN</name>
<keyword evidence="3" id="KW-1185">Reference proteome</keyword>
<proteinExistence type="predicted"/>
<dbReference type="Proteomes" id="UP000309454">
    <property type="component" value="Unassembled WGS sequence"/>
</dbReference>
<dbReference type="RefSeq" id="WP_136845627.1">
    <property type="nucleotide sequence ID" value="NZ_CAOKAH010000026.1"/>
</dbReference>
<evidence type="ECO:0000256" key="1">
    <source>
        <dbReference type="SAM" id="MobiDB-lite"/>
    </source>
</evidence>
<protein>
    <submittedName>
        <fullName evidence="2">Uncharacterized protein</fullName>
    </submittedName>
</protein>
<evidence type="ECO:0000313" key="3">
    <source>
        <dbReference type="Proteomes" id="UP000309454"/>
    </source>
</evidence>
<feature type="compositionally biased region" description="Basic and acidic residues" evidence="1">
    <location>
        <begin position="35"/>
        <end position="46"/>
    </location>
</feature>
<gene>
    <name evidence="2" type="ORF">E5982_04750</name>
</gene>
<dbReference type="AlphaFoldDB" id="A0A4T9T8X9"/>
<feature type="region of interest" description="Disordered" evidence="1">
    <location>
        <begin position="35"/>
        <end position="75"/>
    </location>
</feature>